<protein>
    <submittedName>
        <fullName evidence="1">Uncharacterized protein</fullName>
    </submittedName>
</protein>
<evidence type="ECO:0000313" key="2">
    <source>
        <dbReference type="Proteomes" id="UP000005408"/>
    </source>
</evidence>
<dbReference type="OrthoDB" id="10654420at2759"/>
<keyword evidence="2" id="KW-1185">Reference proteome</keyword>
<name>A0A8W8IVL7_MAGGI</name>
<dbReference type="OMA" id="WFEERTG"/>
<dbReference type="Proteomes" id="UP000005408">
    <property type="component" value="Unassembled WGS sequence"/>
</dbReference>
<dbReference type="EnsemblMetazoa" id="G15870.3">
    <property type="protein sequence ID" value="G15870.3:cds"/>
    <property type="gene ID" value="G15870"/>
</dbReference>
<proteinExistence type="predicted"/>
<dbReference type="GeneID" id="105333763"/>
<accession>A0A8W8IVL7</accession>
<organism evidence="1 2">
    <name type="scientific">Magallana gigas</name>
    <name type="common">Pacific oyster</name>
    <name type="synonym">Crassostrea gigas</name>
    <dbReference type="NCBI Taxonomy" id="29159"/>
    <lineage>
        <taxon>Eukaryota</taxon>
        <taxon>Metazoa</taxon>
        <taxon>Spiralia</taxon>
        <taxon>Lophotrochozoa</taxon>
        <taxon>Mollusca</taxon>
        <taxon>Bivalvia</taxon>
        <taxon>Autobranchia</taxon>
        <taxon>Pteriomorphia</taxon>
        <taxon>Ostreida</taxon>
        <taxon>Ostreoidea</taxon>
        <taxon>Ostreidae</taxon>
        <taxon>Magallana</taxon>
    </lineage>
</organism>
<dbReference type="AlphaFoldDB" id="A0A8W8IVL7"/>
<sequence>MAFRRCLRTHVLTSKIFSASSSTCFGSHCTQRFISVPAFARVSVARSDRAVNHMTSHVSRVPSISLSKFHLSASREKESETDEPKWISEKFGKECVIIPIAIDKIYLLQRKLTDLSWQNDVGYFIKSAGERSKFDVYLYGKTKEEAEKVGRLLKEWFEERTGGSKPKPLHTFEGFVPAQPEEGDIPASHVLFKVLKDKESELRKIEEHFECKIHYKRFVYRKGFTVHSNDATKRDEAEVALKKVVDGALEELRSADVLIFDRPDEFSMADVLSKCEKEFEENVYFGTSRKEGKIYVTVYADNKETAAKFQAYVLDTFQNKTEEAKNQFKKIVKVDKYTRNFKDHINQNLKRQLERDYHSNVKIHFHESQSENDRKKLQCIVTGDNAEEVQKVADQIAMMKHSFRPLPKVLKEPLNVDSSNIN</sequence>
<dbReference type="KEGG" id="crg:105333763"/>
<evidence type="ECO:0000313" key="1">
    <source>
        <dbReference type="EnsemblMetazoa" id="G15870.3:cds"/>
    </source>
</evidence>
<dbReference type="EnsemblMetazoa" id="G15870.4">
    <property type="protein sequence ID" value="G15870.4:cds"/>
    <property type="gene ID" value="G15870"/>
</dbReference>
<reference evidence="1" key="1">
    <citation type="submission" date="2022-08" db="UniProtKB">
        <authorList>
            <consortium name="EnsemblMetazoa"/>
        </authorList>
    </citation>
    <scope>IDENTIFICATION</scope>
    <source>
        <strain evidence="1">05x7-T-G4-1.051#20</strain>
    </source>
</reference>